<accession>A0A150WKB5</accession>
<dbReference type="OrthoDB" id="5294691at2"/>
<dbReference type="AlphaFoldDB" id="A0A150WKB5"/>
<sequence length="131" mass="14916">MDMRRNVFSKYLLAQAIVIALVMIIFKVIADRQVAATVAGVLFVLLPLVLMILEYRRAKFAHPIWFAAVLQFWILFALPILGIRLLNWGVPFDQLSAFGVPGPVLHQFSSKSYMVMMIVTLLISWKRPQKG</sequence>
<keyword evidence="1" id="KW-1133">Transmembrane helix</keyword>
<gene>
    <name evidence="2" type="ORF">AZI85_03035</name>
</gene>
<keyword evidence="1" id="KW-0812">Transmembrane</keyword>
<evidence type="ECO:0000256" key="1">
    <source>
        <dbReference type="SAM" id="Phobius"/>
    </source>
</evidence>
<proteinExistence type="predicted"/>
<feature type="transmembrane region" description="Helical" evidence="1">
    <location>
        <begin position="108"/>
        <end position="125"/>
    </location>
</feature>
<keyword evidence="1" id="KW-0472">Membrane</keyword>
<dbReference type="Proteomes" id="UP000075391">
    <property type="component" value="Unassembled WGS sequence"/>
</dbReference>
<name>A0A150WKB5_BDEBC</name>
<organism evidence="2 3">
    <name type="scientific">Bdellovibrio bacteriovorus</name>
    <dbReference type="NCBI Taxonomy" id="959"/>
    <lineage>
        <taxon>Bacteria</taxon>
        <taxon>Pseudomonadati</taxon>
        <taxon>Bdellovibrionota</taxon>
        <taxon>Bdellovibrionia</taxon>
        <taxon>Bdellovibrionales</taxon>
        <taxon>Pseudobdellovibrionaceae</taxon>
        <taxon>Bdellovibrio</taxon>
    </lineage>
</organism>
<evidence type="ECO:0000313" key="3">
    <source>
        <dbReference type="Proteomes" id="UP000075391"/>
    </source>
</evidence>
<feature type="transmembrane region" description="Helical" evidence="1">
    <location>
        <begin position="12"/>
        <end position="29"/>
    </location>
</feature>
<protein>
    <submittedName>
        <fullName evidence="2">Uncharacterized protein</fullName>
    </submittedName>
</protein>
<dbReference type="EMBL" id="LUKF01000012">
    <property type="protein sequence ID" value="KYG64410.1"/>
    <property type="molecule type" value="Genomic_DNA"/>
</dbReference>
<evidence type="ECO:0000313" key="2">
    <source>
        <dbReference type="EMBL" id="KYG64410.1"/>
    </source>
</evidence>
<reference evidence="2 3" key="1">
    <citation type="submission" date="2016-03" db="EMBL/GenBank/DDBJ databases">
        <authorList>
            <person name="Ploux O."/>
        </authorList>
    </citation>
    <scope>NUCLEOTIDE SEQUENCE [LARGE SCALE GENOMIC DNA]</scope>
    <source>
        <strain evidence="2 3">BER2</strain>
    </source>
</reference>
<feature type="transmembrane region" description="Helical" evidence="1">
    <location>
        <begin position="65"/>
        <end position="88"/>
    </location>
</feature>
<feature type="transmembrane region" description="Helical" evidence="1">
    <location>
        <begin position="35"/>
        <end position="53"/>
    </location>
</feature>
<comment type="caution">
    <text evidence="2">The sequence shown here is derived from an EMBL/GenBank/DDBJ whole genome shotgun (WGS) entry which is preliminary data.</text>
</comment>